<dbReference type="Gene3D" id="1.20.120.1750">
    <property type="match status" value="1"/>
</dbReference>
<evidence type="ECO:0000256" key="9">
    <source>
        <dbReference type="ARBA" id="ARBA00022833"/>
    </source>
</evidence>
<feature type="region of interest" description="Disordered" evidence="11">
    <location>
        <begin position="224"/>
        <end position="254"/>
    </location>
</feature>
<feature type="compositionally biased region" description="Basic and acidic residues" evidence="11">
    <location>
        <begin position="967"/>
        <end position="978"/>
    </location>
</feature>
<keyword evidence="5" id="KW-0479">Metal-binding</keyword>
<dbReference type="InterPro" id="IPR013083">
    <property type="entry name" value="Znf_RING/FYVE/PHD"/>
</dbReference>
<keyword evidence="4" id="KW-0808">Transferase</keyword>
<dbReference type="EC" id="2.3.2.31" evidence="3"/>
<dbReference type="SMART" id="SM00647">
    <property type="entry name" value="IBR"/>
    <property type="match status" value="2"/>
</dbReference>
<dbReference type="CDD" id="cd20355">
    <property type="entry name" value="Rcat_RBR_RNF19"/>
    <property type="match status" value="1"/>
</dbReference>
<evidence type="ECO:0000256" key="3">
    <source>
        <dbReference type="ARBA" id="ARBA00012251"/>
    </source>
</evidence>
<dbReference type="FunFam" id="1.20.120.1750:FF:000001">
    <property type="entry name" value="RBR-type E3 ubiquitin transferase"/>
    <property type="match status" value="1"/>
</dbReference>
<feature type="compositionally biased region" description="Basic and acidic residues" evidence="11">
    <location>
        <begin position="891"/>
        <end position="908"/>
    </location>
</feature>
<comment type="pathway">
    <text evidence="2">Protein modification; protein ubiquitination.</text>
</comment>
<dbReference type="Pfam" id="PF00097">
    <property type="entry name" value="zf-C3HC4"/>
    <property type="match status" value="1"/>
</dbReference>
<protein>
    <recommendedName>
        <fullName evidence="3">RBR-type E3 ubiquitin transferase</fullName>
        <ecNumber evidence="3">2.3.2.31</ecNumber>
    </recommendedName>
</protein>
<evidence type="ECO:0000256" key="5">
    <source>
        <dbReference type="ARBA" id="ARBA00022723"/>
    </source>
</evidence>
<keyword evidence="6" id="KW-0677">Repeat</keyword>
<keyword evidence="12" id="KW-0472">Membrane</keyword>
<dbReference type="Gene3D" id="2.20.25.20">
    <property type="match status" value="1"/>
</dbReference>
<dbReference type="EMBL" id="CADEPI010000009">
    <property type="protein sequence ID" value="CAB3362728.1"/>
    <property type="molecule type" value="Genomic_DNA"/>
</dbReference>
<dbReference type="SMART" id="SM00184">
    <property type="entry name" value="RING"/>
    <property type="match status" value="1"/>
</dbReference>
<dbReference type="SUPFAM" id="SSF57850">
    <property type="entry name" value="RING/U-box"/>
    <property type="match status" value="3"/>
</dbReference>
<dbReference type="PROSITE" id="PS51873">
    <property type="entry name" value="TRIAD"/>
    <property type="match status" value="1"/>
</dbReference>
<feature type="region of interest" description="Disordered" evidence="11">
    <location>
        <begin position="861"/>
        <end position="908"/>
    </location>
</feature>
<sequence length="978" mass="107153">MATRRGGAWWASQRGRGFKFEIPRGASLVLLFVYHTLYKFKKRMAEQEFSQSVRPPPRKSRSDTSTLILSNNPNNSPNHKPEFNKKGPAPQPPKSKRTGVWGDTIFQSNKETTISAPAKLSPDADKDIPVIPDLDDLQEEEFASQIAKAPSVAVNRVAAYKELDSDLFQHAAFAKIEDISLRLLTTVLSPESDLKESDLPWTWESLFTEVASQIVKVQCAIMSKKSSKKQTPSNEDQPTCSSASGITNSRTQPRFLSRHTLQRLLYRSLPGRTRSNNHRSAPRKSQAKETATKSTSTTEVQSVEVDAQSQSSSPLSQHKQLPMSPLPSPASTPSSSSELHPLPQEKSVKSKQNLECPLCLSELPEPCFPSLSTCEHRSCYDCLQQYLKVEISESRTSIACPECSERLHPNDVRMILNDSNIYTKYEDFMVRRVLATDPDTRWCPQPDCSFAIIASGCASCPKIKCQRPGCPGVFCYHCKADWHPNQTCDAARTQRKPAVAGADPTTSGGISSSFQPSSSPSIFGLSTSRDSDIKPCPRCSVLIVKMDDGSCNHMTCAVCGAEFCWLCMKEISDLHYLSPSGCTFWGKKPWSRKKKILWQLGMLVGAPVGIGLVAGIALPAMTIGIPVWVGRKLYGRYRYMSKHKRNLLITSGVISSILVSPFVALTVVSIGVPILLFYIYGVVPVSLCRSGGCDVSTSGSGFHFDFDDYSDADEDEDGEDGSERKGSGAEGKRRHHMVTTELGARLGYRGGNIADAVPMDASSHKGTNPSIGEASLSMDSGSHVVEHDDDDDVEKATNKLETKNKKGRSIEIQADVQAHRHSLCSEDTVDSEKSGNTLDDGAASTRALAGSVLSYKVFSETGSKSAPVTDASVEVHLNQPSSSTPQHREKKVLLDEARSRKSQEESDISLEHVRFDDNVSVYNEISSEKVVSVSRSPSMKDGKKSPSGSQRSSTSVGRAIRHLLMSSRKEKVDPEQLA</sequence>
<keyword evidence="7 10" id="KW-0863">Zinc-finger</keyword>
<dbReference type="InterPro" id="IPR031127">
    <property type="entry name" value="E3_UB_ligase_RBR"/>
</dbReference>
<evidence type="ECO:0000256" key="2">
    <source>
        <dbReference type="ARBA" id="ARBA00004906"/>
    </source>
</evidence>
<feature type="region of interest" description="Disordered" evidence="11">
    <location>
        <begin position="929"/>
        <end position="978"/>
    </location>
</feature>
<reference evidence="15 16" key="1">
    <citation type="submission" date="2020-04" db="EMBL/GenBank/DDBJ databases">
        <authorList>
            <person name="Alioto T."/>
            <person name="Alioto T."/>
            <person name="Gomez Garrido J."/>
        </authorList>
    </citation>
    <scope>NUCLEOTIDE SEQUENCE [LARGE SCALE GENOMIC DNA]</scope>
</reference>
<dbReference type="Pfam" id="PF01485">
    <property type="entry name" value="IBR"/>
    <property type="match status" value="1"/>
</dbReference>
<dbReference type="GO" id="GO:0030991">
    <property type="term" value="C:intraciliary transport particle A"/>
    <property type="evidence" value="ECO:0007669"/>
    <property type="project" value="InterPro"/>
</dbReference>
<accession>A0A8S1BUY1</accession>
<evidence type="ECO:0000256" key="12">
    <source>
        <dbReference type="SAM" id="Phobius"/>
    </source>
</evidence>
<evidence type="ECO:0000256" key="11">
    <source>
        <dbReference type="SAM" id="MobiDB-lite"/>
    </source>
</evidence>
<evidence type="ECO:0000259" key="14">
    <source>
        <dbReference type="PROSITE" id="PS51873"/>
    </source>
</evidence>
<feature type="region of interest" description="Disordered" evidence="11">
    <location>
        <begin position="499"/>
        <end position="518"/>
    </location>
</feature>
<dbReference type="CDD" id="cd20338">
    <property type="entry name" value="BRcat_RBR_RNF19"/>
    <property type="match status" value="1"/>
</dbReference>
<feature type="transmembrane region" description="Helical" evidence="12">
    <location>
        <begin position="596"/>
        <end position="627"/>
    </location>
</feature>
<feature type="region of interest" description="Disordered" evidence="11">
    <location>
        <begin position="266"/>
        <end position="347"/>
    </location>
</feature>
<feature type="compositionally biased region" description="Low complexity" evidence="11">
    <location>
        <begin position="507"/>
        <end position="518"/>
    </location>
</feature>
<proteinExistence type="predicted"/>
<dbReference type="PROSITE" id="PS50089">
    <property type="entry name" value="ZF_RING_2"/>
    <property type="match status" value="1"/>
</dbReference>
<feature type="compositionally biased region" description="Low complexity" evidence="11">
    <location>
        <begin position="331"/>
        <end position="342"/>
    </location>
</feature>
<feature type="region of interest" description="Disordered" evidence="11">
    <location>
        <begin position="46"/>
        <end position="101"/>
    </location>
</feature>
<evidence type="ECO:0000256" key="10">
    <source>
        <dbReference type="PROSITE-ProRule" id="PRU00175"/>
    </source>
</evidence>
<dbReference type="OrthoDB" id="1431934at2759"/>
<evidence type="ECO:0000256" key="7">
    <source>
        <dbReference type="ARBA" id="ARBA00022771"/>
    </source>
</evidence>
<keyword evidence="12" id="KW-0812">Transmembrane</keyword>
<evidence type="ECO:0000313" key="15">
    <source>
        <dbReference type="EMBL" id="CAB3362728.1"/>
    </source>
</evidence>
<keyword evidence="12" id="KW-1133">Transmembrane helix</keyword>
<evidence type="ECO:0000256" key="8">
    <source>
        <dbReference type="ARBA" id="ARBA00022786"/>
    </source>
</evidence>
<evidence type="ECO:0000256" key="1">
    <source>
        <dbReference type="ARBA" id="ARBA00001798"/>
    </source>
</evidence>
<feature type="region of interest" description="Disordered" evidence="11">
    <location>
        <begin position="712"/>
        <end position="735"/>
    </location>
</feature>
<feature type="compositionally biased region" description="Polar residues" evidence="11">
    <location>
        <begin position="229"/>
        <end position="254"/>
    </location>
</feature>
<feature type="compositionally biased region" description="Basic and acidic residues" evidence="11">
    <location>
        <begin position="721"/>
        <end position="731"/>
    </location>
</feature>
<feature type="compositionally biased region" description="Polar residues" evidence="11">
    <location>
        <begin position="307"/>
        <end position="319"/>
    </location>
</feature>
<dbReference type="Pfam" id="PF22191">
    <property type="entry name" value="IBR_1"/>
    <property type="match status" value="1"/>
</dbReference>
<dbReference type="InterPro" id="IPR044066">
    <property type="entry name" value="TRIAD_supradom"/>
</dbReference>
<comment type="caution">
    <text evidence="15">The sequence shown here is derived from an EMBL/GenBank/DDBJ whole genome shotgun (WGS) entry which is preliminary data.</text>
</comment>
<dbReference type="GO" id="GO:0016567">
    <property type="term" value="P:protein ubiquitination"/>
    <property type="evidence" value="ECO:0007669"/>
    <property type="project" value="InterPro"/>
</dbReference>
<evidence type="ECO:0000313" key="16">
    <source>
        <dbReference type="Proteomes" id="UP000494165"/>
    </source>
</evidence>
<keyword evidence="8" id="KW-0833">Ubl conjugation pathway</keyword>
<dbReference type="GO" id="GO:0008270">
    <property type="term" value="F:zinc ion binding"/>
    <property type="evidence" value="ECO:0007669"/>
    <property type="project" value="UniProtKB-KW"/>
</dbReference>
<dbReference type="Proteomes" id="UP000494165">
    <property type="component" value="Unassembled WGS sequence"/>
</dbReference>
<dbReference type="InterPro" id="IPR001841">
    <property type="entry name" value="Znf_RING"/>
</dbReference>
<feature type="transmembrane region" description="Helical" evidence="12">
    <location>
        <begin position="647"/>
        <end position="680"/>
    </location>
</feature>
<comment type="catalytic activity">
    <reaction evidence="1">
        <text>[E2 ubiquitin-conjugating enzyme]-S-ubiquitinyl-L-cysteine + [acceptor protein]-L-lysine = [E2 ubiquitin-conjugating enzyme]-L-cysteine + [acceptor protein]-N(6)-ubiquitinyl-L-lysine.</text>
        <dbReference type="EC" id="2.3.2.31"/>
    </reaction>
</comment>
<keyword evidence="9" id="KW-0862">Zinc</keyword>
<feature type="domain" description="RING-type" evidence="14">
    <location>
        <begin position="352"/>
        <end position="586"/>
    </location>
</feature>
<dbReference type="PANTHER" id="PTHR11685">
    <property type="entry name" value="RBR FAMILY RING FINGER AND IBR DOMAIN-CONTAINING"/>
    <property type="match status" value="1"/>
</dbReference>
<evidence type="ECO:0000259" key="13">
    <source>
        <dbReference type="PROSITE" id="PS50089"/>
    </source>
</evidence>
<dbReference type="CDD" id="cd16629">
    <property type="entry name" value="RING-HC_RBR_RNF19"/>
    <property type="match status" value="1"/>
</dbReference>
<feature type="domain" description="RING-type" evidence="13">
    <location>
        <begin position="356"/>
        <end position="404"/>
    </location>
</feature>
<feature type="compositionally biased region" description="Polar residues" evidence="11">
    <location>
        <begin position="946"/>
        <end position="956"/>
    </location>
</feature>
<dbReference type="Gene3D" id="3.30.40.10">
    <property type="entry name" value="Zinc/RING finger domain, C3HC4 (zinc finger)"/>
    <property type="match status" value="1"/>
</dbReference>
<evidence type="ECO:0000256" key="4">
    <source>
        <dbReference type="ARBA" id="ARBA00022679"/>
    </source>
</evidence>
<dbReference type="FunFam" id="3.30.40.10:FF:000424">
    <property type="entry name" value="RBR-type E3 ubiquitin transferase"/>
    <property type="match status" value="1"/>
</dbReference>
<organism evidence="15 16">
    <name type="scientific">Cloeon dipterum</name>
    <dbReference type="NCBI Taxonomy" id="197152"/>
    <lineage>
        <taxon>Eukaryota</taxon>
        <taxon>Metazoa</taxon>
        <taxon>Ecdysozoa</taxon>
        <taxon>Arthropoda</taxon>
        <taxon>Hexapoda</taxon>
        <taxon>Insecta</taxon>
        <taxon>Pterygota</taxon>
        <taxon>Palaeoptera</taxon>
        <taxon>Ephemeroptera</taxon>
        <taxon>Pisciforma</taxon>
        <taxon>Baetidae</taxon>
        <taxon>Cloeon</taxon>
    </lineage>
</organism>
<evidence type="ECO:0000256" key="6">
    <source>
        <dbReference type="ARBA" id="ARBA00022737"/>
    </source>
</evidence>
<gene>
    <name evidence="15" type="ORF">CLODIP_2_CD14384</name>
</gene>
<dbReference type="InterPro" id="IPR002867">
    <property type="entry name" value="IBR_dom"/>
</dbReference>
<dbReference type="Pfam" id="PF15305">
    <property type="entry name" value="IFT43"/>
    <property type="match status" value="1"/>
</dbReference>
<dbReference type="AlphaFoldDB" id="A0A8S1BUY1"/>
<name>A0A8S1BUY1_9INSE</name>
<dbReference type="InterPro" id="IPR029302">
    <property type="entry name" value="IFT43"/>
</dbReference>
<dbReference type="InterPro" id="IPR018957">
    <property type="entry name" value="Znf_C3HC4_RING-type"/>
</dbReference>
<keyword evidence="16" id="KW-1185">Reference proteome</keyword>
<dbReference type="GO" id="GO:0061630">
    <property type="term" value="F:ubiquitin protein ligase activity"/>
    <property type="evidence" value="ECO:0007669"/>
    <property type="project" value="UniProtKB-EC"/>
</dbReference>